<reference evidence="2 3" key="1">
    <citation type="journal article" date="2020" name="Nature">
        <title>Six reference-quality genomes reveal evolution of bat adaptations.</title>
        <authorList>
            <person name="Jebb D."/>
            <person name="Huang Z."/>
            <person name="Pippel M."/>
            <person name="Hughes G.M."/>
            <person name="Lavrichenko K."/>
            <person name="Devanna P."/>
            <person name="Winkler S."/>
            <person name="Jermiin L.S."/>
            <person name="Skirmuntt E.C."/>
            <person name="Katzourakis A."/>
            <person name="Burkitt-Gray L."/>
            <person name="Ray D.A."/>
            <person name="Sullivan K.A.M."/>
            <person name="Roscito J.G."/>
            <person name="Kirilenko B.M."/>
            <person name="Davalos L.M."/>
            <person name="Corthals A.P."/>
            <person name="Power M.L."/>
            <person name="Jones G."/>
            <person name="Ransome R.D."/>
            <person name="Dechmann D.K.N."/>
            <person name="Locatelli A.G."/>
            <person name="Puechmaille S.J."/>
            <person name="Fedrigo O."/>
            <person name="Jarvis E.D."/>
            <person name="Hiller M."/>
            <person name="Vernes S.C."/>
            <person name="Myers E.W."/>
            <person name="Teeling E.C."/>
        </authorList>
    </citation>
    <scope>NUCLEOTIDE SEQUENCE [LARGE SCALE GENOMIC DNA]</scope>
    <source>
        <strain evidence="2">MRouAeg1</strain>
        <tissue evidence="2">Muscle</tissue>
    </source>
</reference>
<evidence type="ECO:0000313" key="2">
    <source>
        <dbReference type="EMBL" id="KAF6401558.1"/>
    </source>
</evidence>
<dbReference type="AlphaFoldDB" id="A0A7J8BS33"/>
<evidence type="ECO:0000313" key="3">
    <source>
        <dbReference type="Proteomes" id="UP000593571"/>
    </source>
</evidence>
<gene>
    <name evidence="2" type="ORF">HJG63_009618</name>
</gene>
<evidence type="ECO:0000256" key="1">
    <source>
        <dbReference type="SAM" id="MobiDB-lite"/>
    </source>
</evidence>
<sequence length="126" mass="13195">MWAVFLHGGWTLRSLTVSVPPLLLGAGVGVLTRLCQAPRVPEEPRAVFPGGCSPCPQCSCRPARSLKRSVLLQSQGLMEDPGPRLSLPSVNEGPKMPPRVGSVPGTQGEAGVCVSGKEDQGLWPSA</sequence>
<keyword evidence="3" id="KW-1185">Reference proteome</keyword>
<comment type="caution">
    <text evidence="2">The sequence shown here is derived from an EMBL/GenBank/DDBJ whole genome shotgun (WGS) entry which is preliminary data.</text>
</comment>
<feature type="region of interest" description="Disordered" evidence="1">
    <location>
        <begin position="76"/>
        <end position="126"/>
    </location>
</feature>
<dbReference type="Proteomes" id="UP000593571">
    <property type="component" value="Unassembled WGS sequence"/>
</dbReference>
<proteinExistence type="predicted"/>
<accession>A0A7J8BS33</accession>
<protein>
    <submittedName>
        <fullName evidence="2">Uncharacterized protein</fullName>
    </submittedName>
</protein>
<organism evidence="2 3">
    <name type="scientific">Rousettus aegyptiacus</name>
    <name type="common">Egyptian fruit bat</name>
    <name type="synonym">Pteropus aegyptiacus</name>
    <dbReference type="NCBI Taxonomy" id="9407"/>
    <lineage>
        <taxon>Eukaryota</taxon>
        <taxon>Metazoa</taxon>
        <taxon>Chordata</taxon>
        <taxon>Craniata</taxon>
        <taxon>Vertebrata</taxon>
        <taxon>Euteleostomi</taxon>
        <taxon>Mammalia</taxon>
        <taxon>Eutheria</taxon>
        <taxon>Laurasiatheria</taxon>
        <taxon>Chiroptera</taxon>
        <taxon>Yinpterochiroptera</taxon>
        <taxon>Pteropodoidea</taxon>
        <taxon>Pteropodidae</taxon>
        <taxon>Rousettinae</taxon>
        <taxon>Rousettus</taxon>
    </lineage>
</organism>
<dbReference type="EMBL" id="JACASE010000016">
    <property type="protein sequence ID" value="KAF6401558.1"/>
    <property type="molecule type" value="Genomic_DNA"/>
</dbReference>
<name>A0A7J8BS33_ROUAE</name>